<evidence type="ECO:0000313" key="5">
    <source>
        <dbReference type="Proteomes" id="UP001428817"/>
    </source>
</evidence>
<evidence type="ECO:0000256" key="2">
    <source>
        <dbReference type="ARBA" id="ARBA00023027"/>
    </source>
</evidence>
<dbReference type="InterPro" id="IPR006140">
    <property type="entry name" value="D-isomer_DH_NAD-bd"/>
</dbReference>
<comment type="caution">
    <text evidence="4">The sequence shown here is derived from an EMBL/GenBank/DDBJ whole genome shotgun (WGS) entry which is preliminary data.</text>
</comment>
<accession>A0ABP9QQ75</accession>
<dbReference type="SUPFAM" id="SSF51735">
    <property type="entry name" value="NAD(P)-binding Rossmann-fold domains"/>
    <property type="match status" value="1"/>
</dbReference>
<name>A0ABP9QQ75_9PSEU</name>
<keyword evidence="1" id="KW-0560">Oxidoreductase</keyword>
<dbReference type="SUPFAM" id="SSF52283">
    <property type="entry name" value="Formate/glycerate dehydrogenase catalytic domain-like"/>
    <property type="match status" value="1"/>
</dbReference>
<dbReference type="Gene3D" id="3.40.50.720">
    <property type="entry name" value="NAD(P)-binding Rossmann-like Domain"/>
    <property type="match status" value="2"/>
</dbReference>
<dbReference type="Pfam" id="PF02826">
    <property type="entry name" value="2-Hacid_dh_C"/>
    <property type="match status" value="1"/>
</dbReference>
<feature type="domain" description="D-isomer specific 2-hydroxyacid dehydrogenase NAD-binding" evidence="3">
    <location>
        <begin position="100"/>
        <end position="283"/>
    </location>
</feature>
<proteinExistence type="predicted"/>
<organism evidence="4 5">
    <name type="scientific">Pseudonocardia eucalypti</name>
    <dbReference type="NCBI Taxonomy" id="648755"/>
    <lineage>
        <taxon>Bacteria</taxon>
        <taxon>Bacillati</taxon>
        <taxon>Actinomycetota</taxon>
        <taxon>Actinomycetes</taxon>
        <taxon>Pseudonocardiales</taxon>
        <taxon>Pseudonocardiaceae</taxon>
        <taxon>Pseudonocardia</taxon>
    </lineage>
</organism>
<dbReference type="EMBL" id="BAABJP010000031">
    <property type="protein sequence ID" value="GAA5165557.1"/>
    <property type="molecule type" value="Genomic_DNA"/>
</dbReference>
<dbReference type="InterPro" id="IPR036291">
    <property type="entry name" value="NAD(P)-bd_dom_sf"/>
</dbReference>
<protein>
    <submittedName>
        <fullName evidence="4">Phosphoglycerate dehydrogenase</fullName>
    </submittedName>
</protein>
<dbReference type="PANTHER" id="PTHR43333">
    <property type="entry name" value="2-HACID_DH_C DOMAIN-CONTAINING PROTEIN"/>
    <property type="match status" value="1"/>
</dbReference>
<evidence type="ECO:0000256" key="1">
    <source>
        <dbReference type="ARBA" id="ARBA00023002"/>
    </source>
</evidence>
<keyword evidence="5" id="KW-1185">Reference proteome</keyword>
<dbReference type="PANTHER" id="PTHR43333:SF1">
    <property type="entry name" value="D-ISOMER SPECIFIC 2-HYDROXYACID DEHYDROGENASE NAD-BINDING DOMAIN-CONTAINING PROTEIN"/>
    <property type="match status" value="1"/>
</dbReference>
<dbReference type="RefSeq" id="WP_185065005.1">
    <property type="nucleotide sequence ID" value="NZ_BAABJP010000031.1"/>
</dbReference>
<evidence type="ECO:0000313" key="4">
    <source>
        <dbReference type="EMBL" id="GAA5165557.1"/>
    </source>
</evidence>
<dbReference type="Proteomes" id="UP001428817">
    <property type="component" value="Unassembled WGS sequence"/>
</dbReference>
<sequence length="313" mass="33427">MKLLYPTNVAGRPEVPEDVTVVDYDPRQPIPAEHHDAEVLVSWGGTVPLLREAAGQLTKLRWVQGLAAGPDDVLAAGFPEHVAITTGRSLHNATVTEHALTLILAGLRGIHQLVAAQPEHNWRTDLGGIRVEQADGRLETLHGANVLIWGFGEIGQTLAPLLTALGARVTGVARADGERAGYPVRAASALPELLPDADVLVMILPHAPDTRHALDAELLARMPARSWLVNVGRGSTVDEDALADTLRAGRIAGAALDVFRVEPLPAESPLWDLPNVIITPHAAGGRPRDAALLVAENLAAFRAGRPMRNRVDR</sequence>
<evidence type="ECO:0000259" key="3">
    <source>
        <dbReference type="Pfam" id="PF02826"/>
    </source>
</evidence>
<reference evidence="5" key="1">
    <citation type="journal article" date="2019" name="Int. J. Syst. Evol. Microbiol.">
        <title>The Global Catalogue of Microorganisms (GCM) 10K type strain sequencing project: providing services to taxonomists for standard genome sequencing and annotation.</title>
        <authorList>
            <consortium name="The Broad Institute Genomics Platform"/>
            <consortium name="The Broad Institute Genome Sequencing Center for Infectious Disease"/>
            <person name="Wu L."/>
            <person name="Ma J."/>
        </authorList>
    </citation>
    <scope>NUCLEOTIDE SEQUENCE [LARGE SCALE GENOMIC DNA]</scope>
    <source>
        <strain evidence="5">JCM 18303</strain>
    </source>
</reference>
<gene>
    <name evidence="4" type="ORF">GCM10023321_55700</name>
</gene>
<keyword evidence="2" id="KW-0520">NAD</keyword>